<dbReference type="InterPro" id="IPR003542">
    <property type="entry name" value="Enbac_synth_compD-like"/>
</dbReference>
<accession>A0ABY6ED16</accession>
<name>A0ABY6ED16_9ACTN</name>
<feature type="domain" description="4'-phosphopantetheinyl transferase" evidence="3">
    <location>
        <begin position="104"/>
        <end position="185"/>
    </location>
</feature>
<protein>
    <submittedName>
        <fullName evidence="5">4'-phosphopantetheinyl transferase superfamily protein</fullName>
    </submittedName>
</protein>
<evidence type="ECO:0000256" key="2">
    <source>
        <dbReference type="SAM" id="MobiDB-lite"/>
    </source>
</evidence>
<evidence type="ECO:0000313" key="5">
    <source>
        <dbReference type="EMBL" id="UXY23121.1"/>
    </source>
</evidence>
<dbReference type="InterPro" id="IPR041354">
    <property type="entry name" value="4PPT_N"/>
</dbReference>
<evidence type="ECO:0000259" key="4">
    <source>
        <dbReference type="Pfam" id="PF17837"/>
    </source>
</evidence>
<dbReference type="InterPro" id="IPR037143">
    <property type="entry name" value="4-PPantetheinyl_Trfase_dom_sf"/>
</dbReference>
<organism evidence="5 6">
    <name type="scientific">Streptomyces cynarae</name>
    <dbReference type="NCBI Taxonomy" id="2981134"/>
    <lineage>
        <taxon>Bacteria</taxon>
        <taxon>Bacillati</taxon>
        <taxon>Actinomycetota</taxon>
        <taxon>Actinomycetes</taxon>
        <taxon>Kitasatosporales</taxon>
        <taxon>Streptomycetaceae</taxon>
        <taxon>Streptomyces</taxon>
    </lineage>
</organism>
<keyword evidence="6" id="KW-1185">Reference proteome</keyword>
<dbReference type="SUPFAM" id="SSF56214">
    <property type="entry name" value="4'-phosphopantetheinyl transferase"/>
    <property type="match status" value="1"/>
</dbReference>
<evidence type="ECO:0000256" key="1">
    <source>
        <dbReference type="ARBA" id="ARBA00022679"/>
    </source>
</evidence>
<feature type="domain" description="4'-phosphopantetheinyl transferase N-terminal" evidence="4">
    <location>
        <begin position="30"/>
        <end position="97"/>
    </location>
</feature>
<evidence type="ECO:0000259" key="3">
    <source>
        <dbReference type="Pfam" id="PF01648"/>
    </source>
</evidence>
<dbReference type="PANTHER" id="PTHR38096:SF1">
    <property type="entry name" value="ENTEROBACTIN SYNTHASE COMPONENT D"/>
    <property type="match status" value="1"/>
</dbReference>
<feature type="region of interest" description="Disordered" evidence="2">
    <location>
        <begin position="179"/>
        <end position="209"/>
    </location>
</feature>
<dbReference type="PRINTS" id="PR01399">
    <property type="entry name" value="ENTSNTHTASED"/>
</dbReference>
<dbReference type="Pfam" id="PF01648">
    <property type="entry name" value="ACPS"/>
    <property type="match status" value="1"/>
</dbReference>
<dbReference type="InterPro" id="IPR008278">
    <property type="entry name" value="4-PPantetheinyl_Trfase_dom"/>
</dbReference>
<gene>
    <name evidence="5" type="ORF">N8I84_33800</name>
</gene>
<proteinExistence type="predicted"/>
<dbReference type="PANTHER" id="PTHR38096">
    <property type="entry name" value="ENTEROBACTIN SYNTHASE COMPONENT D"/>
    <property type="match status" value="1"/>
</dbReference>
<dbReference type="GO" id="GO:0016740">
    <property type="term" value="F:transferase activity"/>
    <property type="evidence" value="ECO:0007669"/>
    <property type="project" value="UniProtKB-KW"/>
</dbReference>
<reference evidence="5" key="1">
    <citation type="submission" date="2022-10" db="EMBL/GenBank/DDBJ databases">
        <authorList>
            <person name="Mo P."/>
        </authorList>
    </citation>
    <scope>NUCLEOTIDE SEQUENCE</scope>
    <source>
        <strain evidence="5">HUAS 13-4</strain>
    </source>
</reference>
<dbReference type="EMBL" id="CP106793">
    <property type="protein sequence ID" value="UXY23121.1"/>
    <property type="molecule type" value="Genomic_DNA"/>
</dbReference>
<sequence>MIEELLPGPVAVVEAHGRDALGDGVSLHPEEEAVIARAVDKRRREFTAVRACARHAMEKLGVLPQPVLPGEHGAPRWPDGLIGSMTHCVGYCAAALARAGELASLGIDAEPHDRLPDGVLDAVALPTERTRLRGLARSRPSVHWDRLLFSAKESVYKAWFPLTGKWLDFLEADVEIDPGTALQAPDSPDSPDSRAASEPSDSRDASDASGGFRARLLVPGPLVDGRRVDAFDGRWTVRGGLLATAVAVHHF</sequence>
<dbReference type="Gene3D" id="3.90.470.20">
    <property type="entry name" value="4'-phosphopantetheinyl transferase domain"/>
    <property type="match status" value="1"/>
</dbReference>
<dbReference type="Proteomes" id="UP001061298">
    <property type="component" value="Chromosome"/>
</dbReference>
<dbReference type="RefSeq" id="WP_263233268.1">
    <property type="nucleotide sequence ID" value="NZ_CP106793.1"/>
</dbReference>
<keyword evidence="1 5" id="KW-0808">Transferase</keyword>
<evidence type="ECO:0000313" key="6">
    <source>
        <dbReference type="Proteomes" id="UP001061298"/>
    </source>
</evidence>
<dbReference type="Pfam" id="PF17837">
    <property type="entry name" value="4PPT_N"/>
    <property type="match status" value="1"/>
</dbReference>